<keyword evidence="3" id="KW-1185">Reference proteome</keyword>
<protein>
    <submittedName>
        <fullName evidence="2">Uncharacterized protein</fullName>
    </submittedName>
</protein>
<dbReference type="EMBL" id="JALPRY010000003">
    <property type="protein sequence ID" value="MCK8778908.1"/>
    <property type="molecule type" value="Genomic_DNA"/>
</dbReference>
<dbReference type="RefSeq" id="WP_248681740.1">
    <property type="nucleotide sequence ID" value="NZ_JALPRY010000003.1"/>
</dbReference>
<evidence type="ECO:0000313" key="3">
    <source>
        <dbReference type="Proteomes" id="UP001202827"/>
    </source>
</evidence>
<reference evidence="2 3" key="1">
    <citation type="submission" date="2022-04" db="EMBL/GenBank/DDBJ databases">
        <title>Rhizobium coralii sp. nov., isolated from coral Turbinaria peltata.</title>
        <authorList>
            <person name="Sun H."/>
        </authorList>
    </citation>
    <scope>NUCLEOTIDE SEQUENCE [LARGE SCALE GENOMIC DNA]</scope>
    <source>
        <strain evidence="2 3">NTR19</strain>
    </source>
</reference>
<dbReference type="Proteomes" id="UP001202827">
    <property type="component" value="Unassembled WGS sequence"/>
</dbReference>
<comment type="caution">
    <text evidence="2">The sequence shown here is derived from an EMBL/GenBank/DDBJ whole genome shotgun (WGS) entry which is preliminary data.</text>
</comment>
<evidence type="ECO:0000313" key="2">
    <source>
        <dbReference type="EMBL" id="MCK8778908.1"/>
    </source>
</evidence>
<evidence type="ECO:0000256" key="1">
    <source>
        <dbReference type="SAM" id="MobiDB-lite"/>
    </source>
</evidence>
<gene>
    <name evidence="2" type="ORF">M0654_02820</name>
</gene>
<feature type="region of interest" description="Disordered" evidence="1">
    <location>
        <begin position="37"/>
        <end position="66"/>
    </location>
</feature>
<name>A0ABT0IM53_9HYPH</name>
<proteinExistence type="predicted"/>
<organism evidence="2 3">
    <name type="scientific">Neorhizobium turbinariae</name>
    <dbReference type="NCBI Taxonomy" id="2937795"/>
    <lineage>
        <taxon>Bacteria</taxon>
        <taxon>Pseudomonadati</taxon>
        <taxon>Pseudomonadota</taxon>
        <taxon>Alphaproteobacteria</taxon>
        <taxon>Hyphomicrobiales</taxon>
        <taxon>Rhizobiaceae</taxon>
        <taxon>Rhizobium/Agrobacterium group</taxon>
        <taxon>Neorhizobium</taxon>
    </lineage>
</organism>
<sequence length="66" mass="7650">MNENREAGGEAADFKRVYFSGTKKLPRSWSKMMGATAEEENTANQSAHGQMFYWREAPRRRVPRAR</sequence>
<accession>A0ABT0IM53</accession>